<evidence type="ECO:0000256" key="6">
    <source>
        <dbReference type="SAM" id="Phobius"/>
    </source>
</evidence>
<evidence type="ECO:0000259" key="7">
    <source>
        <dbReference type="Pfam" id="PF02687"/>
    </source>
</evidence>
<keyword evidence="4 6" id="KW-1133">Transmembrane helix</keyword>
<feature type="transmembrane region" description="Helical" evidence="6">
    <location>
        <begin position="400"/>
        <end position="418"/>
    </location>
</feature>
<sequence length="511" mass="56656">MAESRGAWRRFIFFIVCIAIGVGAIMTVKSFSSLINTAIQGESKGLLAADIEIKGRWEQNLDDIKFQKTALPPETKFQFIKELHAMALYSETNGGNASLLVELKSVPAQAPFYPMYGSIESTPSHPLKNMLADSGAVVDPAFLLRTNLKIGNSFQLGKARVRINGTITKEPDRITRAFSIGPRVFVSHTTLNKANLIQVGSRVKHRTLIRLPKTIQLENALIILEKGLTDKSLSLRSYKDMESSINNSIERMGQYLKALGIIALLMGGIGVAMIIRTFMAQKLDTIAILYCLGASPRVVLRIYFLQSLLLGFLGSLIGVLLGYGVQFLLPSKLSKLTSLNLEPEFYWAPALHSFSLGMITTILFCTLPLLRASKTKPLRLFRRNFEEEELSLGTLWERRTFGFLFVFIITAIVVWQAGSIKHGIIFILALGISGLLLTGFAVLLIKGLKQLPSSVVMLRHYGLTNLHRPNNQTCSIVTCLGMGIMLVLTVRLVQMDMIAMLKENKEINPPN</sequence>
<evidence type="ECO:0000256" key="1">
    <source>
        <dbReference type="ARBA" id="ARBA00004651"/>
    </source>
</evidence>
<gene>
    <name evidence="8" type="ORF">METZ01_LOCUS188009</name>
</gene>
<evidence type="ECO:0000313" key="8">
    <source>
        <dbReference type="EMBL" id="SVB35155.1"/>
    </source>
</evidence>
<evidence type="ECO:0000256" key="5">
    <source>
        <dbReference type="ARBA" id="ARBA00023136"/>
    </source>
</evidence>
<dbReference type="PANTHER" id="PTHR30287:SF1">
    <property type="entry name" value="INNER MEMBRANE PROTEIN"/>
    <property type="match status" value="1"/>
</dbReference>
<organism evidence="8">
    <name type="scientific">marine metagenome</name>
    <dbReference type="NCBI Taxonomy" id="408172"/>
    <lineage>
        <taxon>unclassified sequences</taxon>
        <taxon>metagenomes</taxon>
        <taxon>ecological metagenomes</taxon>
    </lineage>
</organism>
<accession>A0A382DA56</accession>
<keyword evidence="5 6" id="KW-0472">Membrane</keyword>
<dbReference type="AlphaFoldDB" id="A0A382DA56"/>
<protein>
    <recommendedName>
        <fullName evidence="7">ABC3 transporter permease C-terminal domain-containing protein</fullName>
    </recommendedName>
</protein>
<reference evidence="8" key="1">
    <citation type="submission" date="2018-05" db="EMBL/GenBank/DDBJ databases">
        <authorList>
            <person name="Lanie J.A."/>
            <person name="Ng W.-L."/>
            <person name="Kazmierczak K.M."/>
            <person name="Andrzejewski T.M."/>
            <person name="Davidsen T.M."/>
            <person name="Wayne K.J."/>
            <person name="Tettelin H."/>
            <person name="Glass J.I."/>
            <person name="Rusch D."/>
            <person name="Podicherti R."/>
            <person name="Tsui H.-C.T."/>
            <person name="Winkler M.E."/>
        </authorList>
    </citation>
    <scope>NUCLEOTIDE SEQUENCE</scope>
</reference>
<dbReference type="EMBL" id="UINC01038314">
    <property type="protein sequence ID" value="SVB35155.1"/>
    <property type="molecule type" value="Genomic_DNA"/>
</dbReference>
<feature type="non-terminal residue" evidence="8">
    <location>
        <position position="511"/>
    </location>
</feature>
<dbReference type="PANTHER" id="PTHR30287">
    <property type="entry name" value="MEMBRANE COMPONENT OF PREDICTED ABC SUPERFAMILY METABOLITE UPTAKE TRANSPORTER"/>
    <property type="match status" value="1"/>
</dbReference>
<feature type="transmembrane region" description="Helical" evidence="6">
    <location>
        <begin position="12"/>
        <end position="31"/>
    </location>
</feature>
<keyword evidence="2" id="KW-1003">Cell membrane</keyword>
<proteinExistence type="predicted"/>
<dbReference type="GO" id="GO:0005886">
    <property type="term" value="C:plasma membrane"/>
    <property type="evidence" value="ECO:0007669"/>
    <property type="project" value="UniProtKB-SubCell"/>
</dbReference>
<name>A0A382DA56_9ZZZZ</name>
<feature type="transmembrane region" description="Helical" evidence="6">
    <location>
        <begin position="255"/>
        <end position="275"/>
    </location>
</feature>
<feature type="transmembrane region" description="Helical" evidence="6">
    <location>
        <begin position="302"/>
        <end position="325"/>
    </location>
</feature>
<keyword evidence="3 6" id="KW-0812">Transmembrane</keyword>
<dbReference type="InterPro" id="IPR038766">
    <property type="entry name" value="Membrane_comp_ABC_pdt"/>
</dbReference>
<feature type="domain" description="ABC3 transporter permease C-terminal" evidence="7">
    <location>
        <begin position="259"/>
        <end position="377"/>
    </location>
</feature>
<dbReference type="Pfam" id="PF02687">
    <property type="entry name" value="FtsX"/>
    <property type="match status" value="1"/>
</dbReference>
<feature type="transmembrane region" description="Helical" evidence="6">
    <location>
        <begin position="345"/>
        <end position="370"/>
    </location>
</feature>
<dbReference type="InterPro" id="IPR003838">
    <property type="entry name" value="ABC3_permease_C"/>
</dbReference>
<evidence type="ECO:0000256" key="2">
    <source>
        <dbReference type="ARBA" id="ARBA00022475"/>
    </source>
</evidence>
<evidence type="ECO:0000256" key="3">
    <source>
        <dbReference type="ARBA" id="ARBA00022692"/>
    </source>
</evidence>
<feature type="transmembrane region" description="Helical" evidence="6">
    <location>
        <begin position="474"/>
        <end position="493"/>
    </location>
</feature>
<comment type="subcellular location">
    <subcellularLocation>
        <location evidence="1">Cell membrane</location>
        <topology evidence="1">Multi-pass membrane protein</topology>
    </subcellularLocation>
</comment>
<feature type="transmembrane region" description="Helical" evidence="6">
    <location>
        <begin position="424"/>
        <end position="445"/>
    </location>
</feature>
<evidence type="ECO:0000256" key="4">
    <source>
        <dbReference type="ARBA" id="ARBA00022989"/>
    </source>
</evidence>